<dbReference type="Proteomes" id="UP000321424">
    <property type="component" value="Unassembled WGS sequence"/>
</dbReference>
<protein>
    <submittedName>
        <fullName evidence="1">Uncharacterized protein</fullName>
    </submittedName>
</protein>
<dbReference type="RefSeq" id="WP_147139201.1">
    <property type="nucleotide sequence ID" value="NZ_BJXA01000060.1"/>
</dbReference>
<keyword evidence="2" id="KW-1185">Reference proteome</keyword>
<sequence length="142" mass="15993">MKVESETFEKHVRRLAAESPDYVYRTTQGCTYVRYGRDGEWCGDCLIGGALIACGVPANELHAIDAAEYTTDDEWELAPSARIVLRHYGISPEMADWGDIVQQHQDHRHSWGDSVRAADRLMLIPKPGRAIEVRRSVHLDSA</sequence>
<dbReference type="EMBL" id="BJXA01000060">
    <property type="protein sequence ID" value="GEM41941.1"/>
    <property type="molecule type" value="Genomic_DNA"/>
</dbReference>
<gene>
    <name evidence="1" type="ORF">NN4_64600</name>
</gene>
<dbReference type="AlphaFoldDB" id="A0A511MNB5"/>
<accession>A0A511MNB5</accession>
<name>A0A511MNB5_9NOCA</name>
<organism evidence="1 2">
    <name type="scientific">Nocardia ninae NBRC 108245</name>
    <dbReference type="NCBI Taxonomy" id="1210091"/>
    <lineage>
        <taxon>Bacteria</taxon>
        <taxon>Bacillati</taxon>
        <taxon>Actinomycetota</taxon>
        <taxon>Actinomycetes</taxon>
        <taxon>Mycobacteriales</taxon>
        <taxon>Nocardiaceae</taxon>
        <taxon>Nocardia</taxon>
    </lineage>
</organism>
<comment type="caution">
    <text evidence="1">The sequence shown here is derived from an EMBL/GenBank/DDBJ whole genome shotgun (WGS) entry which is preliminary data.</text>
</comment>
<proteinExistence type="predicted"/>
<evidence type="ECO:0000313" key="1">
    <source>
        <dbReference type="EMBL" id="GEM41941.1"/>
    </source>
</evidence>
<reference evidence="1 2" key="1">
    <citation type="submission" date="2019-07" db="EMBL/GenBank/DDBJ databases">
        <title>Whole genome shotgun sequence of Nocardia ninae NBRC 108245.</title>
        <authorList>
            <person name="Hosoyama A."/>
            <person name="Uohara A."/>
            <person name="Ohji S."/>
            <person name="Ichikawa N."/>
        </authorList>
    </citation>
    <scope>NUCLEOTIDE SEQUENCE [LARGE SCALE GENOMIC DNA]</scope>
    <source>
        <strain evidence="1 2">NBRC 108245</strain>
    </source>
</reference>
<dbReference type="OrthoDB" id="4786623at2"/>
<evidence type="ECO:0000313" key="2">
    <source>
        <dbReference type="Proteomes" id="UP000321424"/>
    </source>
</evidence>